<evidence type="ECO:0000259" key="1">
    <source>
        <dbReference type="Pfam" id="PF01738"/>
    </source>
</evidence>
<comment type="caution">
    <text evidence="2">The sequence shown here is derived from an EMBL/GenBank/DDBJ whole genome shotgun (WGS) entry which is preliminary data.</text>
</comment>
<dbReference type="SUPFAM" id="SSF53474">
    <property type="entry name" value="alpha/beta-Hydrolases"/>
    <property type="match status" value="1"/>
</dbReference>
<sequence>MRDANSEEAAKLAKSFYAYLELMQARALGAVENLRESRLTAPGRLFAIGYCFGCAVVLEGASGGANLLGVFSIHGSLRTPHTALMSKFHGSVLSLHGADDPVVPHED</sequence>
<proteinExistence type="predicted"/>
<dbReference type="Pfam" id="PF01738">
    <property type="entry name" value="DLH"/>
    <property type="match status" value="1"/>
</dbReference>
<dbReference type="InterPro" id="IPR002925">
    <property type="entry name" value="Dienelactn_hydro"/>
</dbReference>
<evidence type="ECO:0000313" key="2">
    <source>
        <dbReference type="EMBL" id="TVM27504.1"/>
    </source>
</evidence>
<feature type="non-terminal residue" evidence="2">
    <location>
        <position position="107"/>
    </location>
</feature>
<dbReference type="EMBL" id="QMIF01000174">
    <property type="protein sequence ID" value="TVM27504.1"/>
    <property type="molecule type" value="Genomic_DNA"/>
</dbReference>
<dbReference type="Proteomes" id="UP000434052">
    <property type="component" value="Unassembled WGS sequence"/>
</dbReference>
<organism evidence="2 3">
    <name type="scientific">Oceanidesulfovibrio marinus</name>
    <dbReference type="NCBI Taxonomy" id="370038"/>
    <lineage>
        <taxon>Bacteria</taxon>
        <taxon>Pseudomonadati</taxon>
        <taxon>Thermodesulfobacteriota</taxon>
        <taxon>Desulfovibrionia</taxon>
        <taxon>Desulfovibrionales</taxon>
        <taxon>Desulfovibrionaceae</taxon>
        <taxon>Oceanidesulfovibrio</taxon>
    </lineage>
</organism>
<feature type="domain" description="Dienelactone hydrolase" evidence="1">
    <location>
        <begin position="21"/>
        <end position="106"/>
    </location>
</feature>
<dbReference type="AlphaFoldDB" id="A0A6P1ZB74"/>
<name>A0A6P1ZB74_9BACT</name>
<dbReference type="InterPro" id="IPR029058">
    <property type="entry name" value="AB_hydrolase_fold"/>
</dbReference>
<accession>A0A6P1ZB74</accession>
<gene>
    <name evidence="2" type="ORF">DQK91_22620</name>
</gene>
<dbReference type="Gene3D" id="3.40.50.1820">
    <property type="entry name" value="alpha/beta hydrolase"/>
    <property type="match status" value="1"/>
</dbReference>
<dbReference type="GO" id="GO:0016787">
    <property type="term" value="F:hydrolase activity"/>
    <property type="evidence" value="ECO:0007669"/>
    <property type="project" value="UniProtKB-KW"/>
</dbReference>
<evidence type="ECO:0000313" key="3">
    <source>
        <dbReference type="Proteomes" id="UP000434052"/>
    </source>
</evidence>
<keyword evidence="2" id="KW-0378">Hydrolase</keyword>
<protein>
    <submittedName>
        <fullName evidence="2">Dienelactone hydrolase family protein</fullName>
    </submittedName>
</protein>
<reference evidence="2 3" key="1">
    <citation type="submission" date="2018-06" db="EMBL/GenBank/DDBJ databases">
        <title>Complete genome of Desulfovibrio marinus P48SEP.</title>
        <authorList>
            <person name="Crispim J.S."/>
            <person name="Vidigal P.M.P."/>
            <person name="Silva L.C.F."/>
            <person name="Araujo L.C."/>
            <person name="Laguardia C.N."/>
            <person name="Dias R.S."/>
            <person name="Sousa M.P."/>
            <person name="Paula S.O."/>
            <person name="Silva C."/>
        </authorList>
    </citation>
    <scope>NUCLEOTIDE SEQUENCE [LARGE SCALE GENOMIC DNA]</scope>
    <source>
        <strain evidence="2 3">P48SEP</strain>
    </source>
</reference>